<sequence length="100" mass="11266">MAQIWGRPSGHYPPRQWCPGNPKQPPYIVNPFIDWDCSVCHTWYPANYGMGNVTSQGMPITIWDGDDPPIEAITIRQCRRSASCAPSGRREQRQEGHPSG</sequence>
<comment type="caution">
    <text evidence="2">The sequence shown here is derived from an EMBL/GenBank/DDBJ whole genome shotgun (WGS) entry which is preliminary data.</text>
</comment>
<reference evidence="2 3" key="1">
    <citation type="submission" date="2018-09" db="EMBL/GenBank/DDBJ databases">
        <authorList>
            <person name="Tagini F."/>
        </authorList>
    </citation>
    <scope>NUCLEOTIDE SEQUENCE [LARGE SCALE GENOMIC DNA]</scope>
    <source>
        <strain evidence="2 3">MK42</strain>
    </source>
</reference>
<name>A0AB38UV61_9MYCO</name>
<dbReference type="Proteomes" id="UP000279331">
    <property type="component" value="Unassembled WGS sequence"/>
</dbReference>
<feature type="compositionally biased region" description="Basic and acidic residues" evidence="1">
    <location>
        <begin position="88"/>
        <end position="100"/>
    </location>
</feature>
<dbReference type="EMBL" id="UPHL01000076">
    <property type="protein sequence ID" value="VAZ84141.1"/>
    <property type="molecule type" value="Genomic_DNA"/>
</dbReference>
<evidence type="ECO:0000256" key="1">
    <source>
        <dbReference type="SAM" id="MobiDB-lite"/>
    </source>
</evidence>
<feature type="region of interest" description="Disordered" evidence="1">
    <location>
        <begin position="1"/>
        <end position="20"/>
    </location>
</feature>
<evidence type="ECO:0000313" key="2">
    <source>
        <dbReference type="EMBL" id="VAZ84141.1"/>
    </source>
</evidence>
<evidence type="ECO:0000313" key="3">
    <source>
        <dbReference type="Proteomes" id="UP000279331"/>
    </source>
</evidence>
<protein>
    <submittedName>
        <fullName evidence="2">Uncharacterized protein</fullName>
    </submittedName>
</protein>
<organism evidence="2 3">
    <name type="scientific">Mycobacterium persicum</name>
    <dbReference type="NCBI Taxonomy" id="1487726"/>
    <lineage>
        <taxon>Bacteria</taxon>
        <taxon>Bacillati</taxon>
        <taxon>Actinomycetota</taxon>
        <taxon>Actinomycetes</taxon>
        <taxon>Mycobacteriales</taxon>
        <taxon>Mycobacteriaceae</taxon>
        <taxon>Mycobacterium</taxon>
    </lineage>
</organism>
<feature type="region of interest" description="Disordered" evidence="1">
    <location>
        <begin position="81"/>
        <end position="100"/>
    </location>
</feature>
<proteinExistence type="predicted"/>
<dbReference type="AlphaFoldDB" id="A0AB38UV61"/>
<accession>A0AB38UV61</accession>
<gene>
    <name evidence="2" type="ORF">LAUMK42_02960</name>
</gene>